<dbReference type="AlphaFoldDB" id="A0ABD3WEH6"/>
<gene>
    <name evidence="1" type="ORF">ACJMK2_040258</name>
</gene>
<keyword evidence="2" id="KW-1185">Reference proteome</keyword>
<evidence type="ECO:0000313" key="1">
    <source>
        <dbReference type="EMBL" id="KAL3872327.1"/>
    </source>
</evidence>
<protein>
    <submittedName>
        <fullName evidence="1">Uncharacterized protein</fullName>
    </submittedName>
</protein>
<proteinExistence type="predicted"/>
<organism evidence="1 2">
    <name type="scientific">Sinanodonta woodiana</name>
    <name type="common">Chinese pond mussel</name>
    <name type="synonym">Anodonta woodiana</name>
    <dbReference type="NCBI Taxonomy" id="1069815"/>
    <lineage>
        <taxon>Eukaryota</taxon>
        <taxon>Metazoa</taxon>
        <taxon>Spiralia</taxon>
        <taxon>Lophotrochozoa</taxon>
        <taxon>Mollusca</taxon>
        <taxon>Bivalvia</taxon>
        <taxon>Autobranchia</taxon>
        <taxon>Heteroconchia</taxon>
        <taxon>Palaeoheterodonta</taxon>
        <taxon>Unionida</taxon>
        <taxon>Unionoidea</taxon>
        <taxon>Unionidae</taxon>
        <taxon>Unioninae</taxon>
        <taxon>Sinanodonta</taxon>
    </lineage>
</organism>
<reference evidence="1 2" key="1">
    <citation type="submission" date="2024-11" db="EMBL/GenBank/DDBJ databases">
        <title>Chromosome-level genome assembly of the freshwater bivalve Anodonta woodiana.</title>
        <authorList>
            <person name="Chen X."/>
        </authorList>
    </citation>
    <scope>NUCLEOTIDE SEQUENCE [LARGE SCALE GENOMIC DNA]</scope>
    <source>
        <strain evidence="1">MN2024</strain>
        <tissue evidence="1">Gills</tissue>
    </source>
</reference>
<dbReference type="Proteomes" id="UP001634394">
    <property type="component" value="Unassembled WGS sequence"/>
</dbReference>
<accession>A0ABD3WEH6</accession>
<name>A0ABD3WEH6_SINWO</name>
<dbReference type="EMBL" id="JBJQND010000007">
    <property type="protein sequence ID" value="KAL3872327.1"/>
    <property type="molecule type" value="Genomic_DNA"/>
</dbReference>
<comment type="caution">
    <text evidence="1">The sequence shown here is derived from an EMBL/GenBank/DDBJ whole genome shotgun (WGS) entry which is preliminary data.</text>
</comment>
<sequence>MIIDLKIHWLPLYIHDDIIREVLGPFGKVFGITRDFTIVDKDNVTPNGTRLVKLQTTEFDSKNIPPHCATWTVLDINHYEGPAAYMFKVSPVWTPAKRLPG</sequence>
<evidence type="ECO:0000313" key="2">
    <source>
        <dbReference type="Proteomes" id="UP001634394"/>
    </source>
</evidence>